<keyword evidence="2" id="KW-1185">Reference proteome</keyword>
<accession>A0AAU9NZ02</accession>
<name>A0AAU9NZ02_9ASTR</name>
<dbReference type="Proteomes" id="UP001157418">
    <property type="component" value="Unassembled WGS sequence"/>
</dbReference>
<comment type="caution">
    <text evidence="1">The sequence shown here is derived from an EMBL/GenBank/DDBJ whole genome shotgun (WGS) entry which is preliminary data.</text>
</comment>
<proteinExistence type="predicted"/>
<gene>
    <name evidence="1" type="ORF">LVIROSA_LOCUS28987</name>
</gene>
<organism evidence="1 2">
    <name type="scientific">Lactuca virosa</name>
    <dbReference type="NCBI Taxonomy" id="75947"/>
    <lineage>
        <taxon>Eukaryota</taxon>
        <taxon>Viridiplantae</taxon>
        <taxon>Streptophyta</taxon>
        <taxon>Embryophyta</taxon>
        <taxon>Tracheophyta</taxon>
        <taxon>Spermatophyta</taxon>
        <taxon>Magnoliopsida</taxon>
        <taxon>eudicotyledons</taxon>
        <taxon>Gunneridae</taxon>
        <taxon>Pentapetalae</taxon>
        <taxon>asterids</taxon>
        <taxon>campanulids</taxon>
        <taxon>Asterales</taxon>
        <taxon>Asteraceae</taxon>
        <taxon>Cichorioideae</taxon>
        <taxon>Cichorieae</taxon>
        <taxon>Lactucinae</taxon>
        <taxon>Lactuca</taxon>
    </lineage>
</organism>
<dbReference type="AlphaFoldDB" id="A0AAU9NZ02"/>
<evidence type="ECO:0000313" key="1">
    <source>
        <dbReference type="EMBL" id="CAH1443041.1"/>
    </source>
</evidence>
<evidence type="ECO:0000313" key="2">
    <source>
        <dbReference type="Proteomes" id="UP001157418"/>
    </source>
</evidence>
<reference evidence="1 2" key="1">
    <citation type="submission" date="2022-01" db="EMBL/GenBank/DDBJ databases">
        <authorList>
            <person name="Xiong W."/>
            <person name="Schranz E."/>
        </authorList>
    </citation>
    <scope>NUCLEOTIDE SEQUENCE [LARGE SCALE GENOMIC DNA]</scope>
</reference>
<protein>
    <recommendedName>
        <fullName evidence="3">Transposase</fullName>
    </recommendedName>
</protein>
<sequence length="74" mass="8607">MHASYVHQTNKYSGASLDHELKESTEQKFSPWRVYERDGEQLIAYHRSKEVAAMVVGVDVRQWSFYSRSDIGRG</sequence>
<evidence type="ECO:0008006" key="3">
    <source>
        <dbReference type="Google" id="ProtNLM"/>
    </source>
</evidence>
<dbReference type="EMBL" id="CAKMRJ010005412">
    <property type="protein sequence ID" value="CAH1443041.1"/>
    <property type="molecule type" value="Genomic_DNA"/>
</dbReference>